<keyword evidence="4 10" id="KW-0808">Transferase</keyword>
<dbReference type="GO" id="GO:0005886">
    <property type="term" value="C:plasma membrane"/>
    <property type="evidence" value="ECO:0007669"/>
    <property type="project" value="TreeGrafter"/>
</dbReference>
<dbReference type="AlphaFoldDB" id="A0A3N0DUA1"/>
<protein>
    <submittedName>
        <fullName evidence="10">Glycosyltransferase</fullName>
    </submittedName>
</protein>
<dbReference type="InterPro" id="IPR050256">
    <property type="entry name" value="Glycosyltransferase_2"/>
</dbReference>
<comment type="caution">
    <text evidence="10">The sequence shown here is derived from an EMBL/GenBank/DDBJ whole genome shotgun (WGS) entry which is preliminary data.</text>
</comment>
<dbReference type="PANTHER" id="PTHR48090">
    <property type="entry name" value="UNDECAPRENYL-PHOSPHATE 4-DEOXY-4-FORMAMIDO-L-ARABINOSE TRANSFERASE-RELATED"/>
    <property type="match status" value="1"/>
</dbReference>
<evidence type="ECO:0000313" key="10">
    <source>
        <dbReference type="EMBL" id="RNL79066.1"/>
    </source>
</evidence>
<evidence type="ECO:0000256" key="7">
    <source>
        <dbReference type="ARBA" id="ARBA00023136"/>
    </source>
</evidence>
<dbReference type="PANTHER" id="PTHR48090:SF1">
    <property type="entry name" value="PROPHAGE BACTOPRENOL GLUCOSYL TRANSFERASE HOMOLOG"/>
    <property type="match status" value="1"/>
</dbReference>
<accession>A0A3N0DUA1</accession>
<dbReference type="OrthoDB" id="9811884at2"/>
<comment type="subcellular location">
    <subcellularLocation>
        <location evidence="1">Membrane</location>
        <topology evidence="1">Multi-pass membrane protein</topology>
    </subcellularLocation>
</comment>
<feature type="transmembrane region" description="Helical" evidence="8">
    <location>
        <begin position="272"/>
        <end position="298"/>
    </location>
</feature>
<evidence type="ECO:0000256" key="2">
    <source>
        <dbReference type="ARBA" id="ARBA00006739"/>
    </source>
</evidence>
<keyword evidence="6 8" id="KW-1133">Transmembrane helix</keyword>
<feature type="transmembrane region" description="Helical" evidence="8">
    <location>
        <begin position="239"/>
        <end position="260"/>
    </location>
</feature>
<keyword evidence="3" id="KW-0328">Glycosyltransferase</keyword>
<dbReference type="EMBL" id="RJSG01000002">
    <property type="protein sequence ID" value="RNL79066.1"/>
    <property type="molecule type" value="Genomic_DNA"/>
</dbReference>
<feature type="domain" description="Glycosyltransferase 2-like" evidence="9">
    <location>
        <begin position="14"/>
        <end position="147"/>
    </location>
</feature>
<evidence type="ECO:0000256" key="8">
    <source>
        <dbReference type="SAM" id="Phobius"/>
    </source>
</evidence>
<dbReference type="SUPFAM" id="SSF53448">
    <property type="entry name" value="Nucleotide-diphospho-sugar transferases"/>
    <property type="match status" value="1"/>
</dbReference>
<proteinExistence type="inferred from homology"/>
<evidence type="ECO:0000256" key="3">
    <source>
        <dbReference type="ARBA" id="ARBA00022676"/>
    </source>
</evidence>
<evidence type="ECO:0000256" key="1">
    <source>
        <dbReference type="ARBA" id="ARBA00004141"/>
    </source>
</evidence>
<keyword evidence="5 8" id="KW-0812">Transmembrane</keyword>
<dbReference type="InterPro" id="IPR029044">
    <property type="entry name" value="Nucleotide-diphossugar_trans"/>
</dbReference>
<dbReference type="GO" id="GO:0016757">
    <property type="term" value="F:glycosyltransferase activity"/>
    <property type="evidence" value="ECO:0007669"/>
    <property type="project" value="UniProtKB-KW"/>
</dbReference>
<dbReference type="Proteomes" id="UP000277094">
    <property type="component" value="Unassembled WGS sequence"/>
</dbReference>
<comment type="similarity">
    <text evidence="2">Belongs to the glycosyltransferase 2 family.</text>
</comment>
<evidence type="ECO:0000256" key="4">
    <source>
        <dbReference type="ARBA" id="ARBA00022679"/>
    </source>
</evidence>
<dbReference type="Pfam" id="PF00535">
    <property type="entry name" value="Glycos_transf_2"/>
    <property type="match status" value="1"/>
</dbReference>
<dbReference type="Gene3D" id="3.90.550.10">
    <property type="entry name" value="Spore Coat Polysaccharide Biosynthesis Protein SpsA, Chain A"/>
    <property type="match status" value="1"/>
</dbReference>
<keyword evidence="11" id="KW-1185">Reference proteome</keyword>
<evidence type="ECO:0000313" key="11">
    <source>
        <dbReference type="Proteomes" id="UP000277094"/>
    </source>
</evidence>
<evidence type="ECO:0000259" key="9">
    <source>
        <dbReference type="Pfam" id="PF00535"/>
    </source>
</evidence>
<sequence>MVNDSSVTRGRRISIVVPALNEFDSIPALLARLGDLRAGLDGCELELVLVDDGSTDGTVERLNAEAPAWLPVTSVRLSRSFGSHQAISAGLREAHGDCAVVLGADVQEPPSLVADFVDEWRAGADVVWGVRRSRTRGWRSELPSRAFSYLFTRYADLANYPPEGPSGVLVDRAVIDELNKLEESNRNVLALIAWLGYQQVRVSYDQLPREHGESRWTRRKMVKLAVDSLIQFSSMPLRAGTFTGLAVAALGMIYAAFLVVRSFFGVETPSGWPTILVVVLVLGGIQLMVIGIMGEYVWRAVEEVRGRPLYVVRGIEKRPERSHGGEQS</sequence>
<name>A0A3N0DUA1_9ACTN</name>
<reference evidence="10 11" key="1">
    <citation type="submission" date="2018-11" db="EMBL/GenBank/DDBJ databases">
        <authorList>
            <person name="Li F."/>
        </authorList>
    </citation>
    <scope>NUCLEOTIDE SEQUENCE [LARGE SCALE GENOMIC DNA]</scope>
    <source>
        <strain evidence="10 11">KIS18-7</strain>
    </source>
</reference>
<keyword evidence="7 8" id="KW-0472">Membrane</keyword>
<dbReference type="InterPro" id="IPR001173">
    <property type="entry name" value="Glyco_trans_2-like"/>
</dbReference>
<evidence type="ECO:0000256" key="5">
    <source>
        <dbReference type="ARBA" id="ARBA00022692"/>
    </source>
</evidence>
<gene>
    <name evidence="10" type="ORF">EFL95_08490</name>
</gene>
<dbReference type="CDD" id="cd04187">
    <property type="entry name" value="DPM1_like_bac"/>
    <property type="match status" value="1"/>
</dbReference>
<evidence type="ECO:0000256" key="6">
    <source>
        <dbReference type="ARBA" id="ARBA00022989"/>
    </source>
</evidence>
<organism evidence="10 11">
    <name type="scientific">Nocardioides marmorisolisilvae</name>
    <dbReference type="NCBI Taxonomy" id="1542737"/>
    <lineage>
        <taxon>Bacteria</taxon>
        <taxon>Bacillati</taxon>
        <taxon>Actinomycetota</taxon>
        <taxon>Actinomycetes</taxon>
        <taxon>Propionibacteriales</taxon>
        <taxon>Nocardioidaceae</taxon>
        <taxon>Nocardioides</taxon>
    </lineage>
</organism>